<dbReference type="eggNOG" id="ENOG502SG23">
    <property type="taxonomic scope" value="Eukaryota"/>
</dbReference>
<dbReference type="AlphaFoldDB" id="G8JR66"/>
<protein>
    <submittedName>
        <fullName evidence="1">Uncharacterized protein</fullName>
    </submittedName>
</protein>
<dbReference type="Proteomes" id="UP000006790">
    <property type="component" value="Chromosome 3"/>
</dbReference>
<reference evidence="2" key="1">
    <citation type="journal article" date="2012" name="G3 (Bethesda)">
        <title>Pichia sorbitophila, an interspecies yeast hybrid reveals early steps of genome resolution following polyploidization.</title>
        <authorList>
            <person name="Leh Louis V."/>
            <person name="Despons L."/>
            <person name="Friedrich A."/>
            <person name="Martin T."/>
            <person name="Durrens P."/>
            <person name="Casaregola S."/>
            <person name="Neuveglise C."/>
            <person name="Fairhead C."/>
            <person name="Marck C."/>
            <person name="Cruz J.A."/>
            <person name="Straub M.L."/>
            <person name="Kugler V."/>
            <person name="Sacerdot C."/>
            <person name="Uzunov Z."/>
            <person name="Thierry A."/>
            <person name="Weiss S."/>
            <person name="Bleykasten C."/>
            <person name="De Montigny J."/>
            <person name="Jacques N."/>
            <person name="Jung P."/>
            <person name="Lemaire M."/>
            <person name="Mallet S."/>
            <person name="Morel G."/>
            <person name="Richard G.F."/>
            <person name="Sarkar A."/>
            <person name="Savel G."/>
            <person name="Schacherer J."/>
            <person name="Seret M.L."/>
            <person name="Talla E."/>
            <person name="Samson G."/>
            <person name="Jubin C."/>
            <person name="Poulain J."/>
            <person name="Vacherie B."/>
            <person name="Barbe V."/>
            <person name="Pelletier E."/>
            <person name="Sherman D.J."/>
            <person name="Westhof E."/>
            <person name="Weissenbach J."/>
            <person name="Baret P.V."/>
            <person name="Wincker P."/>
            <person name="Gaillardin C."/>
            <person name="Dujon B."/>
            <person name="Souciet J.L."/>
        </authorList>
    </citation>
    <scope>NUCLEOTIDE SEQUENCE [LARGE SCALE GENOMIC DNA]</scope>
    <source>
        <strain evidence="2">CBS 270.75 / DBVPG 7215 / KCTC 17166 / NRRL Y-17582</strain>
    </source>
</reference>
<dbReference type="KEGG" id="erc:Ecym_3131"/>
<dbReference type="OMA" id="LETHIKW"/>
<dbReference type="OrthoDB" id="4049856at2759"/>
<evidence type="ECO:0000313" key="2">
    <source>
        <dbReference type="Proteomes" id="UP000006790"/>
    </source>
</evidence>
<name>G8JR66_ERECY</name>
<dbReference type="InParanoid" id="G8JR66"/>
<dbReference type="GeneID" id="11468692"/>
<evidence type="ECO:0000313" key="1">
    <source>
        <dbReference type="EMBL" id="AET38635.1"/>
    </source>
</evidence>
<dbReference type="RefSeq" id="XP_003645452.1">
    <property type="nucleotide sequence ID" value="XM_003645404.1"/>
</dbReference>
<accession>G8JR66</accession>
<proteinExistence type="predicted"/>
<dbReference type="HOGENOM" id="CLU_1023183_0_0_1"/>
<sequence>MKSEGTINCGRSIQEDKIKWNSTNISNKLSFLGVEVESGLILNIYSPFYDVIRTNFNYDAIQGTSYYEHYEEMSNIILNQINAVLFEIEDAVNLQGTFQLRDGTSISIRLKYQFAKDKELERILSSLSRWQMKNMILLVSMNEDLMKMMIQKDMAIEFLGYTAKEYGGHKLIRRWAPEGSKNYDTLTKLKPDRWKRQWAEGCKLTFEGQVSGLLAQNVNILNTIKEDASDTNAEFEDTSMAEDYRSEFMEQNMDSDSFLEKLSEENLSDTST</sequence>
<organism evidence="1 2">
    <name type="scientific">Eremothecium cymbalariae (strain CBS 270.75 / DBVPG 7215 / KCTC 17166 / NRRL Y-17582)</name>
    <name type="common">Yeast</name>
    <dbReference type="NCBI Taxonomy" id="931890"/>
    <lineage>
        <taxon>Eukaryota</taxon>
        <taxon>Fungi</taxon>
        <taxon>Dikarya</taxon>
        <taxon>Ascomycota</taxon>
        <taxon>Saccharomycotina</taxon>
        <taxon>Saccharomycetes</taxon>
        <taxon>Saccharomycetales</taxon>
        <taxon>Saccharomycetaceae</taxon>
        <taxon>Eremothecium</taxon>
    </lineage>
</organism>
<gene>
    <name evidence="1" type="ordered locus">Ecym_3131</name>
</gene>
<keyword evidence="2" id="KW-1185">Reference proteome</keyword>
<dbReference type="EMBL" id="CP002499">
    <property type="protein sequence ID" value="AET38635.1"/>
    <property type="molecule type" value="Genomic_DNA"/>
</dbReference>